<dbReference type="SMART" id="SM00267">
    <property type="entry name" value="GGDEF"/>
    <property type="match status" value="1"/>
</dbReference>
<dbReference type="CDD" id="cd01949">
    <property type="entry name" value="GGDEF"/>
    <property type="match status" value="1"/>
</dbReference>
<keyword evidence="7" id="KW-1185">Reference proteome</keyword>
<evidence type="ECO:0000259" key="4">
    <source>
        <dbReference type="PROSITE" id="PS50113"/>
    </source>
</evidence>
<protein>
    <submittedName>
        <fullName evidence="6">PAS domain S-box-containing protein/diguanylate cyclase (GGDEF)-like protein</fullName>
    </submittedName>
</protein>
<evidence type="ECO:0000313" key="6">
    <source>
        <dbReference type="EMBL" id="TCK46950.1"/>
    </source>
</evidence>
<dbReference type="NCBIfam" id="TIGR00254">
    <property type="entry name" value="GGDEF"/>
    <property type="match status" value="1"/>
</dbReference>
<feature type="domain" description="GGDEF" evidence="5">
    <location>
        <begin position="461"/>
        <end position="598"/>
    </location>
</feature>
<dbReference type="PROSITE" id="PS50887">
    <property type="entry name" value="GGDEF"/>
    <property type="match status" value="1"/>
</dbReference>
<dbReference type="FunFam" id="3.30.70.270:FF:000001">
    <property type="entry name" value="Diguanylate cyclase domain protein"/>
    <property type="match status" value="1"/>
</dbReference>
<keyword evidence="2" id="KW-0812">Transmembrane</keyword>
<feature type="domain" description="PAS" evidence="3">
    <location>
        <begin position="155"/>
        <end position="225"/>
    </location>
</feature>
<evidence type="ECO:0000256" key="1">
    <source>
        <dbReference type="ARBA" id="ARBA00001946"/>
    </source>
</evidence>
<dbReference type="SUPFAM" id="SSF55073">
    <property type="entry name" value="Nucleotide cyclase"/>
    <property type="match status" value="1"/>
</dbReference>
<dbReference type="Pfam" id="PF00990">
    <property type="entry name" value="GGDEF"/>
    <property type="match status" value="1"/>
</dbReference>
<dbReference type="PROSITE" id="PS50113">
    <property type="entry name" value="PAC"/>
    <property type="match status" value="2"/>
</dbReference>
<dbReference type="InterPro" id="IPR000700">
    <property type="entry name" value="PAS-assoc_C"/>
</dbReference>
<dbReference type="OrthoDB" id="9812260at2"/>
<dbReference type="Gene3D" id="3.30.70.270">
    <property type="match status" value="1"/>
</dbReference>
<dbReference type="PANTHER" id="PTHR44757">
    <property type="entry name" value="DIGUANYLATE CYCLASE DGCP"/>
    <property type="match status" value="1"/>
</dbReference>
<feature type="domain" description="PAC" evidence="4">
    <location>
        <begin position="227"/>
        <end position="279"/>
    </location>
</feature>
<reference evidence="6 7" key="1">
    <citation type="submission" date="2019-03" db="EMBL/GenBank/DDBJ databases">
        <title>Genomic Encyclopedia of Type Strains, Phase IV (KMG-IV): sequencing the most valuable type-strain genomes for metagenomic binning, comparative biology and taxonomic classification.</title>
        <authorList>
            <person name="Goeker M."/>
        </authorList>
    </citation>
    <scope>NUCLEOTIDE SEQUENCE [LARGE SCALE GENOMIC DNA]</scope>
    <source>
        <strain evidence="6 7">DSM 18577</strain>
    </source>
</reference>
<feature type="domain" description="PAC" evidence="4">
    <location>
        <begin position="367"/>
        <end position="422"/>
    </location>
</feature>
<evidence type="ECO:0000259" key="5">
    <source>
        <dbReference type="PROSITE" id="PS50887"/>
    </source>
</evidence>
<dbReference type="Gene3D" id="3.30.450.20">
    <property type="entry name" value="PAS domain"/>
    <property type="match status" value="2"/>
</dbReference>
<dbReference type="InterPro" id="IPR043128">
    <property type="entry name" value="Rev_trsase/Diguanyl_cyclase"/>
</dbReference>
<dbReference type="SUPFAM" id="SSF55785">
    <property type="entry name" value="PYP-like sensor domain (PAS domain)"/>
    <property type="match status" value="2"/>
</dbReference>
<proteinExistence type="predicted"/>
<dbReference type="InterPro" id="IPR052155">
    <property type="entry name" value="Biofilm_reg_signaling"/>
</dbReference>
<comment type="caution">
    <text evidence="6">The sequence shown here is derived from an EMBL/GenBank/DDBJ whole genome shotgun (WGS) entry which is preliminary data.</text>
</comment>
<dbReference type="EMBL" id="SMGD01000016">
    <property type="protein sequence ID" value="TCK46950.1"/>
    <property type="molecule type" value="Genomic_DNA"/>
</dbReference>
<dbReference type="InterPro" id="IPR000160">
    <property type="entry name" value="GGDEF_dom"/>
</dbReference>
<feature type="domain" description="PAS" evidence="3">
    <location>
        <begin position="294"/>
        <end position="364"/>
    </location>
</feature>
<keyword evidence="2" id="KW-1133">Transmembrane helix</keyword>
<dbReference type="InterPro" id="IPR029787">
    <property type="entry name" value="Nucleotide_cyclase"/>
</dbReference>
<dbReference type="PANTHER" id="PTHR44757:SF2">
    <property type="entry name" value="BIOFILM ARCHITECTURE MAINTENANCE PROTEIN MBAA"/>
    <property type="match status" value="1"/>
</dbReference>
<evidence type="ECO:0000313" key="7">
    <source>
        <dbReference type="Proteomes" id="UP000295565"/>
    </source>
</evidence>
<dbReference type="CDD" id="cd00130">
    <property type="entry name" value="PAS"/>
    <property type="match status" value="2"/>
</dbReference>
<dbReference type="AlphaFoldDB" id="A0A4R1J8X2"/>
<dbReference type="Pfam" id="PF08448">
    <property type="entry name" value="PAS_4"/>
    <property type="match status" value="2"/>
</dbReference>
<keyword evidence="2" id="KW-0472">Membrane</keyword>
<comment type="cofactor">
    <cofactor evidence="1">
        <name>Mg(2+)</name>
        <dbReference type="ChEBI" id="CHEBI:18420"/>
    </cofactor>
</comment>
<gene>
    <name evidence="6" type="ORF">EV690_3102</name>
</gene>
<dbReference type="PROSITE" id="PS50112">
    <property type="entry name" value="PAS"/>
    <property type="match status" value="2"/>
</dbReference>
<dbReference type="Proteomes" id="UP000295565">
    <property type="component" value="Unassembled WGS sequence"/>
</dbReference>
<dbReference type="InterPro" id="IPR000014">
    <property type="entry name" value="PAS"/>
</dbReference>
<evidence type="ECO:0000256" key="2">
    <source>
        <dbReference type="SAM" id="Phobius"/>
    </source>
</evidence>
<dbReference type="GO" id="GO:0003824">
    <property type="term" value="F:catalytic activity"/>
    <property type="evidence" value="ECO:0007669"/>
    <property type="project" value="UniProtKB-ARBA"/>
</dbReference>
<dbReference type="RefSeq" id="WP_131913847.1">
    <property type="nucleotide sequence ID" value="NZ_OU594967.1"/>
</dbReference>
<organism evidence="6 7">
    <name type="scientific">Celerinatantimonas diazotrophica</name>
    <dbReference type="NCBI Taxonomy" id="412034"/>
    <lineage>
        <taxon>Bacteria</taxon>
        <taxon>Pseudomonadati</taxon>
        <taxon>Pseudomonadota</taxon>
        <taxon>Gammaproteobacteria</taxon>
        <taxon>Celerinatantimonadaceae</taxon>
        <taxon>Celerinatantimonas</taxon>
    </lineage>
</organism>
<dbReference type="InterPro" id="IPR013656">
    <property type="entry name" value="PAS_4"/>
</dbReference>
<feature type="transmembrane region" description="Helical" evidence="2">
    <location>
        <begin position="12"/>
        <end position="32"/>
    </location>
</feature>
<name>A0A4R1J8X2_9GAMM</name>
<dbReference type="InterPro" id="IPR035965">
    <property type="entry name" value="PAS-like_dom_sf"/>
</dbReference>
<sequence>MDQLVQVVFPTSWMVAGALAICVVILLILFILRHQLPQLLGQLFIQNGPGAIFIFNAHTKQFLYANSLACEMLPLVRQKRRWQLLNETLANSLIKQLGQSLTNNSGVHWQFQSGSHWRTVRVYARRGHYLRQQVWFIHCFDDEESAAVHRCLKKQVECLHDAFNSLPNFVYFCDRNHQLLGCNQAWANYHGLQAQDMTGKSLHDFFTDSEMQFHQQLVEQVIAGKAEPVRQWIVGSDGQRSLLETNGYPLCDSEHNTLGMMSISADVTLWHELNQALEQENQHRIATEKELHRQNNLIRSVFNASPDPIGFIDANGVVTGGNGPFARLLGSPQSDVAGRNLNELLDPNRVDFHQEQHREIFATGKGISYEFRTTQLVNDVTEERWYEIRKAPYHDNVTGAQGIVMIGRDISERKRSEYQLARTVKRLEKLSFLDGLTQVANRRSFDKVLSQQWNMHRRSGEPLAMLMIDIDCFKQYNDNYGHQSGDKVLIEVAKVLKSVAKRRSDWVARYGGEEFIILMPHTDLSRALQVAQQVLDKIRECKIEHVYSEVEDYLTVSIGVSSTRLFEHYPCQELIRTADHCLYQVKHSGRNNCQGALISELADIESFISKRPKPV</sequence>
<accession>A0A4R1J8X2</accession>
<dbReference type="NCBIfam" id="TIGR00229">
    <property type="entry name" value="sensory_box"/>
    <property type="match status" value="2"/>
</dbReference>
<dbReference type="SMART" id="SM00091">
    <property type="entry name" value="PAS"/>
    <property type="match status" value="3"/>
</dbReference>
<evidence type="ECO:0000259" key="3">
    <source>
        <dbReference type="PROSITE" id="PS50112"/>
    </source>
</evidence>